<sequence>MVAHRALWERTAAELFDGTSSCVEAKTHHGARKRTTASIIKELEKARISELKKWWEMTSLTKYIKNGRVPRGLRILILLTLGDMDMDLLEEWRTQKSECSTKLMGTLIIQAKLRMDEQIIEGLMKELEKVSNQDGVQLLLSKMEEQITKQEEEIKTR</sequence>
<evidence type="ECO:0008006" key="4">
    <source>
        <dbReference type="Google" id="ProtNLM"/>
    </source>
</evidence>
<accession>A0AAV7LGI5</accession>
<keyword evidence="1" id="KW-0175">Coiled coil</keyword>
<gene>
    <name evidence="2" type="ORF">NDU88_003895</name>
</gene>
<evidence type="ECO:0000313" key="3">
    <source>
        <dbReference type="Proteomes" id="UP001066276"/>
    </source>
</evidence>
<protein>
    <recommendedName>
        <fullName evidence="4">Death domain-containing protein</fullName>
    </recommendedName>
</protein>
<comment type="caution">
    <text evidence="2">The sequence shown here is derived from an EMBL/GenBank/DDBJ whole genome shotgun (WGS) entry which is preliminary data.</text>
</comment>
<feature type="coiled-coil region" evidence="1">
    <location>
        <begin position="113"/>
        <end position="153"/>
    </location>
</feature>
<proteinExistence type="predicted"/>
<dbReference type="EMBL" id="JANPWB010000015">
    <property type="protein sequence ID" value="KAJ1090766.1"/>
    <property type="molecule type" value="Genomic_DNA"/>
</dbReference>
<organism evidence="2 3">
    <name type="scientific">Pleurodeles waltl</name>
    <name type="common">Iberian ribbed newt</name>
    <dbReference type="NCBI Taxonomy" id="8319"/>
    <lineage>
        <taxon>Eukaryota</taxon>
        <taxon>Metazoa</taxon>
        <taxon>Chordata</taxon>
        <taxon>Craniata</taxon>
        <taxon>Vertebrata</taxon>
        <taxon>Euteleostomi</taxon>
        <taxon>Amphibia</taxon>
        <taxon>Batrachia</taxon>
        <taxon>Caudata</taxon>
        <taxon>Salamandroidea</taxon>
        <taxon>Salamandridae</taxon>
        <taxon>Pleurodelinae</taxon>
        <taxon>Pleurodeles</taxon>
    </lineage>
</organism>
<evidence type="ECO:0000313" key="2">
    <source>
        <dbReference type="EMBL" id="KAJ1090766.1"/>
    </source>
</evidence>
<dbReference type="Proteomes" id="UP001066276">
    <property type="component" value="Chromosome 11"/>
</dbReference>
<dbReference type="AlphaFoldDB" id="A0AAV7LGI5"/>
<reference evidence="2" key="1">
    <citation type="journal article" date="2022" name="bioRxiv">
        <title>Sequencing and chromosome-scale assembly of the giantPleurodeles waltlgenome.</title>
        <authorList>
            <person name="Brown T."/>
            <person name="Elewa A."/>
            <person name="Iarovenko S."/>
            <person name="Subramanian E."/>
            <person name="Araus A.J."/>
            <person name="Petzold A."/>
            <person name="Susuki M."/>
            <person name="Suzuki K.-i.T."/>
            <person name="Hayashi T."/>
            <person name="Toyoda A."/>
            <person name="Oliveira C."/>
            <person name="Osipova E."/>
            <person name="Leigh N.D."/>
            <person name="Simon A."/>
            <person name="Yun M.H."/>
        </authorList>
    </citation>
    <scope>NUCLEOTIDE SEQUENCE</scope>
    <source>
        <strain evidence="2">20211129_DDA</strain>
        <tissue evidence="2">Liver</tissue>
    </source>
</reference>
<name>A0AAV7LGI5_PLEWA</name>
<evidence type="ECO:0000256" key="1">
    <source>
        <dbReference type="SAM" id="Coils"/>
    </source>
</evidence>
<keyword evidence="3" id="KW-1185">Reference proteome</keyword>